<comment type="caution">
    <text evidence="2">The sequence shown here is derived from an EMBL/GenBank/DDBJ whole genome shotgun (WGS) entry which is preliminary data.</text>
</comment>
<sequence length="71" mass="7523">MCCSEHGSLRHAPQDRHHPAGVIALIVVIAGLLVGLVMGALGSGGAIMTVPMLTFAPGLPRPTQRWVPWWS</sequence>
<feature type="transmembrane region" description="Helical" evidence="1">
    <location>
        <begin position="20"/>
        <end position="42"/>
    </location>
</feature>
<keyword evidence="3" id="KW-1185">Reference proteome</keyword>
<evidence type="ECO:0000313" key="3">
    <source>
        <dbReference type="Proteomes" id="UP000315730"/>
    </source>
</evidence>
<reference evidence="2 3" key="1">
    <citation type="submission" date="2019-06" db="EMBL/GenBank/DDBJ databases">
        <title>Whole genome shotgun sequence of Kocuria varians NBRC 15358.</title>
        <authorList>
            <person name="Hosoyama A."/>
            <person name="Uohara A."/>
            <person name="Ohji S."/>
            <person name="Ichikawa N."/>
        </authorList>
    </citation>
    <scope>NUCLEOTIDE SEQUENCE [LARGE SCALE GENOMIC DNA]</scope>
    <source>
        <strain evidence="2 3">NBRC 15358</strain>
    </source>
</reference>
<keyword evidence="1" id="KW-1133">Transmembrane helix</keyword>
<keyword evidence="1" id="KW-0812">Transmembrane</keyword>
<proteinExistence type="predicted"/>
<dbReference type="EMBL" id="BJNW01000013">
    <property type="protein sequence ID" value="GEC99502.1"/>
    <property type="molecule type" value="Genomic_DNA"/>
</dbReference>
<keyword evidence="1" id="KW-0472">Membrane</keyword>
<accession>A0A4Y4D5B0</accession>
<evidence type="ECO:0000256" key="1">
    <source>
        <dbReference type="SAM" id="Phobius"/>
    </source>
</evidence>
<name>A0A4Y4D5B0_KOCVA</name>
<protein>
    <submittedName>
        <fullName evidence="2">Uncharacterized protein</fullName>
    </submittedName>
</protein>
<gene>
    <name evidence="2" type="ORF">KVA01_16570</name>
</gene>
<dbReference type="Proteomes" id="UP000315730">
    <property type="component" value="Unassembled WGS sequence"/>
</dbReference>
<evidence type="ECO:0000313" key="2">
    <source>
        <dbReference type="EMBL" id="GEC99502.1"/>
    </source>
</evidence>
<dbReference type="AlphaFoldDB" id="A0A4Y4D5B0"/>
<organism evidence="2 3">
    <name type="scientific">Kocuria varians</name>
    <name type="common">Micrococcus varians</name>
    <dbReference type="NCBI Taxonomy" id="1272"/>
    <lineage>
        <taxon>Bacteria</taxon>
        <taxon>Bacillati</taxon>
        <taxon>Actinomycetota</taxon>
        <taxon>Actinomycetes</taxon>
        <taxon>Micrococcales</taxon>
        <taxon>Micrococcaceae</taxon>
        <taxon>Kocuria</taxon>
    </lineage>
</organism>